<sequence length="78" mass="8452">MEDIFSSLYAEVAELADALDSGSSARKGVRVQIPASAPPQPVFALRVFIASTLLPMDRLYVGFASTREPCPVTFHPLE</sequence>
<reference evidence="2" key="1">
    <citation type="submission" date="2015-10" db="EMBL/GenBank/DDBJ databases">
        <authorList>
            <person name="Luecker S."/>
            <person name="Luecker S."/>
        </authorList>
    </citation>
    <scope>NUCLEOTIDE SEQUENCE [LARGE SCALE GENOMIC DNA]</scope>
</reference>
<evidence type="ECO:0000313" key="2">
    <source>
        <dbReference type="Proteomes" id="UP000198736"/>
    </source>
</evidence>
<protein>
    <submittedName>
        <fullName evidence="1">Uncharacterized protein</fullName>
    </submittedName>
</protein>
<organism evidence="1 2">
    <name type="scientific">Candidatus Nitrospira nitrificans</name>
    <dbReference type="NCBI Taxonomy" id="1742973"/>
    <lineage>
        <taxon>Bacteria</taxon>
        <taxon>Pseudomonadati</taxon>
        <taxon>Nitrospirota</taxon>
        <taxon>Nitrospiria</taxon>
        <taxon>Nitrospirales</taxon>
        <taxon>Nitrospiraceae</taxon>
        <taxon>Nitrospira</taxon>
    </lineage>
</organism>
<dbReference type="EMBL" id="CZPZ01000006">
    <property type="protein sequence ID" value="CUS33843.1"/>
    <property type="molecule type" value="Genomic_DNA"/>
</dbReference>
<dbReference type="STRING" id="1742973.COMA2_140105"/>
<evidence type="ECO:0000313" key="1">
    <source>
        <dbReference type="EMBL" id="CUS33843.1"/>
    </source>
</evidence>
<dbReference type="AlphaFoldDB" id="A0A0S4L835"/>
<dbReference type="AntiFam" id="ANF00015">
    <property type="entry name" value="tRNA translation"/>
</dbReference>
<dbReference type="Proteomes" id="UP000198736">
    <property type="component" value="Unassembled WGS sequence"/>
</dbReference>
<accession>A0A0S4L835</accession>
<proteinExistence type="predicted"/>
<keyword evidence="2" id="KW-1185">Reference proteome</keyword>
<name>A0A0S4L835_9BACT</name>
<gene>
    <name evidence="1" type="ORF">COMA2_140105</name>
</gene>